<organism evidence="1 2">
    <name type="scientific">Crinalium epipsammum PCC 9333</name>
    <dbReference type="NCBI Taxonomy" id="1173022"/>
    <lineage>
        <taxon>Bacteria</taxon>
        <taxon>Bacillati</taxon>
        <taxon>Cyanobacteriota</taxon>
        <taxon>Cyanophyceae</taxon>
        <taxon>Gomontiellales</taxon>
        <taxon>Gomontiellaceae</taxon>
        <taxon>Crinalium</taxon>
    </lineage>
</organism>
<dbReference type="AlphaFoldDB" id="K9W6F1"/>
<sequence>MKLHSNYNFYNRMTVKSFITTLYKKDYYLWIQTTIKQLKDKNLDVVDWENLIEELDSLGKQQQQELENRLIILLEHLLKLAYWEMEREYNERGWKGTIIEQRKQILRILKKNPSLKPYLAEIFAECYADARDIVSVKTGLNLEIFPALPPLNIEQTLDEKWFLDELLQN</sequence>
<dbReference type="PANTHER" id="PTHR34235:SF3">
    <property type="entry name" value="SLR1203 PROTEIN"/>
    <property type="match status" value="1"/>
</dbReference>
<dbReference type="PANTHER" id="PTHR34235">
    <property type="entry name" value="SLR1203 PROTEIN-RELATED"/>
    <property type="match status" value="1"/>
</dbReference>
<dbReference type="KEGG" id="cep:Cri9333_4557"/>
<dbReference type="Gene3D" id="1.20.1220.20">
    <property type="entry name" value="Uncharcterised protein PF01724"/>
    <property type="match status" value="1"/>
</dbReference>
<evidence type="ECO:0000313" key="1">
    <source>
        <dbReference type="EMBL" id="AFZ15337.1"/>
    </source>
</evidence>
<gene>
    <name evidence="1" type="ORF">Cri9333_4557</name>
</gene>
<name>K9W6F1_9CYAN</name>
<evidence type="ECO:0000313" key="2">
    <source>
        <dbReference type="Proteomes" id="UP000010472"/>
    </source>
</evidence>
<dbReference type="eggNOG" id="COG2442">
    <property type="taxonomic scope" value="Bacteria"/>
</dbReference>
<keyword evidence="2" id="KW-1185">Reference proteome</keyword>
<dbReference type="HOGENOM" id="CLU_116670_1_0_3"/>
<reference evidence="1 2" key="1">
    <citation type="submission" date="2012-06" db="EMBL/GenBank/DDBJ databases">
        <title>Finished chromosome of genome of Crinalium epipsammum PCC 9333.</title>
        <authorList>
            <consortium name="US DOE Joint Genome Institute"/>
            <person name="Gugger M."/>
            <person name="Coursin T."/>
            <person name="Rippka R."/>
            <person name="Tandeau De Marsac N."/>
            <person name="Huntemann M."/>
            <person name="Wei C.-L."/>
            <person name="Han J."/>
            <person name="Detter J.C."/>
            <person name="Han C."/>
            <person name="Tapia R."/>
            <person name="Davenport K."/>
            <person name="Daligault H."/>
            <person name="Erkkila T."/>
            <person name="Gu W."/>
            <person name="Munk A.C.C."/>
            <person name="Teshima H."/>
            <person name="Xu Y."/>
            <person name="Chain P."/>
            <person name="Chen A."/>
            <person name="Krypides N."/>
            <person name="Mavromatis K."/>
            <person name="Markowitz V."/>
            <person name="Szeto E."/>
            <person name="Ivanova N."/>
            <person name="Mikhailova N."/>
            <person name="Ovchinnikova G."/>
            <person name="Pagani I."/>
            <person name="Pati A."/>
            <person name="Goodwin L."/>
            <person name="Peters L."/>
            <person name="Pitluck S."/>
            <person name="Woyke T."/>
            <person name="Kerfeld C."/>
        </authorList>
    </citation>
    <scope>NUCLEOTIDE SEQUENCE [LARGE SCALE GENOMIC DNA]</scope>
    <source>
        <strain evidence="1 2">PCC 9333</strain>
    </source>
</reference>
<dbReference type="EMBL" id="CP003620">
    <property type="protein sequence ID" value="AFZ15337.1"/>
    <property type="molecule type" value="Genomic_DNA"/>
</dbReference>
<dbReference type="Proteomes" id="UP000010472">
    <property type="component" value="Chromosome"/>
</dbReference>
<dbReference type="InterPro" id="IPR002636">
    <property type="entry name" value="DUF29"/>
</dbReference>
<protein>
    <recommendedName>
        <fullName evidence="3">DUF29 domain-containing protein</fullName>
    </recommendedName>
</protein>
<proteinExistence type="predicted"/>
<dbReference type="Pfam" id="PF01724">
    <property type="entry name" value="DUF29"/>
    <property type="match status" value="1"/>
</dbReference>
<evidence type="ECO:0008006" key="3">
    <source>
        <dbReference type="Google" id="ProtNLM"/>
    </source>
</evidence>
<accession>K9W6F1</accession>